<name>A0A378TF43_9MYCO</name>
<dbReference type="GO" id="GO:0034236">
    <property type="term" value="F:protein kinase A catalytic subunit binding"/>
    <property type="evidence" value="ECO:0007669"/>
    <property type="project" value="TreeGrafter"/>
</dbReference>
<dbReference type="PROSITE" id="PS51186">
    <property type="entry name" value="GNAT"/>
    <property type="match status" value="1"/>
</dbReference>
<dbReference type="GO" id="GO:0005829">
    <property type="term" value="C:cytosol"/>
    <property type="evidence" value="ECO:0007669"/>
    <property type="project" value="TreeGrafter"/>
</dbReference>
<dbReference type="Pfam" id="PF13302">
    <property type="entry name" value="Acetyltransf_3"/>
    <property type="match status" value="1"/>
</dbReference>
<dbReference type="GO" id="GO:0030552">
    <property type="term" value="F:cAMP binding"/>
    <property type="evidence" value="ECO:0007669"/>
    <property type="project" value="TreeGrafter"/>
</dbReference>
<sequence>MAESLVQRAEDLAALTVFADCFGADLYPLARELTPITAEPGDVLMAQGGPADFFLIIHTGRVEVSHHSDDSPSFVTDVGPGRIVGEIALLRHSPRTATVTALEHLTGWVGGDDAFDELIELPGVLALLIRTARQRLAAFITPVPLALDDGTRLLVRPVLPGDSERTVTGPVEFSSETLYRRFQSPRVPTPSLMRYLFEVDYVDHFVWVVTTEAGDVVADARYVRDERDSSTAEIAFTVGDDYQGRGIGTFLMGALTVAARVAGVKTFSGRVLSQNRAMRSIFNHAGAHWEREDLGIVTTVVNVPATVPFGPETEKRLEDVARQMIRVL</sequence>
<evidence type="ECO:0000259" key="1">
    <source>
        <dbReference type="PROSITE" id="PS50042"/>
    </source>
</evidence>
<dbReference type="Pfam" id="PF00027">
    <property type="entry name" value="cNMP_binding"/>
    <property type="match status" value="1"/>
</dbReference>
<accession>A0A378TF43</accession>
<dbReference type="CDD" id="cd00038">
    <property type="entry name" value="CAP_ED"/>
    <property type="match status" value="1"/>
</dbReference>
<dbReference type="InterPro" id="IPR016181">
    <property type="entry name" value="Acyl_CoA_acyltransferase"/>
</dbReference>
<dbReference type="AlphaFoldDB" id="A0A378TF43"/>
<dbReference type="EMBL" id="UGQT01000001">
    <property type="protein sequence ID" value="STZ58433.1"/>
    <property type="molecule type" value="Genomic_DNA"/>
</dbReference>
<gene>
    <name evidence="3" type="ORF">NCTC10821_01945</name>
</gene>
<dbReference type="InterPro" id="IPR014710">
    <property type="entry name" value="RmlC-like_jellyroll"/>
</dbReference>
<dbReference type="SMART" id="SM00100">
    <property type="entry name" value="cNMP"/>
    <property type="match status" value="1"/>
</dbReference>
<dbReference type="RefSeq" id="WP_115278270.1">
    <property type="nucleotide sequence ID" value="NZ_AP022600.1"/>
</dbReference>
<dbReference type="InterPro" id="IPR018488">
    <property type="entry name" value="cNMP-bd_CS"/>
</dbReference>
<dbReference type="InterPro" id="IPR050503">
    <property type="entry name" value="cAMP-dep_PK_reg_su-like"/>
</dbReference>
<dbReference type="SUPFAM" id="SSF55729">
    <property type="entry name" value="Acyl-CoA N-acyltransferases (Nat)"/>
    <property type="match status" value="1"/>
</dbReference>
<keyword evidence="4" id="KW-1185">Reference proteome</keyword>
<feature type="domain" description="N-acetyltransferase" evidence="2">
    <location>
        <begin position="153"/>
        <end position="328"/>
    </location>
</feature>
<dbReference type="OrthoDB" id="190266at2"/>
<dbReference type="GO" id="GO:0004862">
    <property type="term" value="F:cAMP-dependent protein kinase inhibitor activity"/>
    <property type="evidence" value="ECO:0007669"/>
    <property type="project" value="TreeGrafter"/>
</dbReference>
<evidence type="ECO:0000313" key="3">
    <source>
        <dbReference type="EMBL" id="STZ58433.1"/>
    </source>
</evidence>
<dbReference type="SUPFAM" id="SSF51206">
    <property type="entry name" value="cAMP-binding domain-like"/>
    <property type="match status" value="1"/>
</dbReference>
<dbReference type="PANTHER" id="PTHR11635:SF152">
    <property type="entry name" value="CAMP-DEPENDENT PROTEIN KINASE TYPE I REGULATORY SUBUNIT-RELATED"/>
    <property type="match status" value="1"/>
</dbReference>
<dbReference type="CDD" id="cd04301">
    <property type="entry name" value="NAT_SF"/>
    <property type="match status" value="1"/>
</dbReference>
<dbReference type="InterPro" id="IPR018490">
    <property type="entry name" value="cNMP-bd_dom_sf"/>
</dbReference>
<dbReference type="Proteomes" id="UP000254978">
    <property type="component" value="Unassembled WGS sequence"/>
</dbReference>
<dbReference type="Gene3D" id="3.40.630.30">
    <property type="match status" value="1"/>
</dbReference>
<evidence type="ECO:0000313" key="4">
    <source>
        <dbReference type="Proteomes" id="UP000254978"/>
    </source>
</evidence>
<evidence type="ECO:0000259" key="2">
    <source>
        <dbReference type="PROSITE" id="PS51186"/>
    </source>
</evidence>
<dbReference type="GO" id="GO:0016747">
    <property type="term" value="F:acyltransferase activity, transferring groups other than amino-acyl groups"/>
    <property type="evidence" value="ECO:0007669"/>
    <property type="project" value="InterPro"/>
</dbReference>
<dbReference type="PROSITE" id="PS50042">
    <property type="entry name" value="CNMP_BINDING_3"/>
    <property type="match status" value="1"/>
</dbReference>
<protein>
    <submittedName>
        <fullName evidence="3">Cyclic nucleotide-binding protein</fullName>
    </submittedName>
</protein>
<organism evidence="3 4">
    <name type="scientific">Mycolicibacterium tokaiense</name>
    <dbReference type="NCBI Taxonomy" id="39695"/>
    <lineage>
        <taxon>Bacteria</taxon>
        <taxon>Bacillati</taxon>
        <taxon>Actinomycetota</taxon>
        <taxon>Actinomycetes</taxon>
        <taxon>Mycobacteriales</taxon>
        <taxon>Mycobacteriaceae</taxon>
        <taxon>Mycolicibacterium</taxon>
    </lineage>
</organism>
<reference evidence="3 4" key="1">
    <citation type="submission" date="2018-06" db="EMBL/GenBank/DDBJ databases">
        <authorList>
            <consortium name="Pathogen Informatics"/>
            <person name="Doyle S."/>
        </authorList>
    </citation>
    <scope>NUCLEOTIDE SEQUENCE [LARGE SCALE GENOMIC DNA]</scope>
    <source>
        <strain evidence="3 4">NCTC10821</strain>
    </source>
</reference>
<proteinExistence type="predicted"/>
<dbReference type="GO" id="GO:0005952">
    <property type="term" value="C:cAMP-dependent protein kinase complex"/>
    <property type="evidence" value="ECO:0007669"/>
    <property type="project" value="InterPro"/>
</dbReference>
<feature type="domain" description="Cyclic nucleotide-binding" evidence="1">
    <location>
        <begin position="17"/>
        <end position="119"/>
    </location>
</feature>
<dbReference type="PROSITE" id="PS00889">
    <property type="entry name" value="CNMP_BINDING_2"/>
    <property type="match status" value="1"/>
</dbReference>
<dbReference type="Gene3D" id="2.60.120.10">
    <property type="entry name" value="Jelly Rolls"/>
    <property type="match status" value="1"/>
</dbReference>
<dbReference type="InterPro" id="IPR000182">
    <property type="entry name" value="GNAT_dom"/>
</dbReference>
<dbReference type="InterPro" id="IPR000595">
    <property type="entry name" value="cNMP-bd_dom"/>
</dbReference>
<dbReference type="PANTHER" id="PTHR11635">
    <property type="entry name" value="CAMP-DEPENDENT PROTEIN KINASE REGULATORY CHAIN"/>
    <property type="match status" value="1"/>
</dbReference>